<gene>
    <name evidence="8" type="ORF">TEA_003961</name>
</gene>
<dbReference type="PANTHER" id="PTHR11926">
    <property type="entry name" value="GLUCOSYL/GLUCURONOSYL TRANSFERASES"/>
    <property type="match status" value="1"/>
</dbReference>
<reference evidence="8 9" key="1">
    <citation type="journal article" date="2018" name="Proc. Natl. Acad. Sci. U.S.A.">
        <title>Draft genome sequence of Camellia sinensis var. sinensis provides insights into the evolution of the tea genome and tea quality.</title>
        <authorList>
            <person name="Wei C."/>
            <person name="Yang H."/>
            <person name="Wang S."/>
            <person name="Zhao J."/>
            <person name="Liu C."/>
            <person name="Gao L."/>
            <person name="Xia E."/>
            <person name="Lu Y."/>
            <person name="Tai Y."/>
            <person name="She G."/>
            <person name="Sun J."/>
            <person name="Cao H."/>
            <person name="Tong W."/>
            <person name="Gao Q."/>
            <person name="Li Y."/>
            <person name="Deng W."/>
            <person name="Jiang X."/>
            <person name="Wang W."/>
            <person name="Chen Q."/>
            <person name="Zhang S."/>
            <person name="Li H."/>
            <person name="Wu J."/>
            <person name="Wang P."/>
            <person name="Li P."/>
            <person name="Shi C."/>
            <person name="Zheng F."/>
            <person name="Jian J."/>
            <person name="Huang B."/>
            <person name="Shan D."/>
            <person name="Shi M."/>
            <person name="Fang C."/>
            <person name="Yue Y."/>
            <person name="Li F."/>
            <person name="Li D."/>
            <person name="Wei S."/>
            <person name="Han B."/>
            <person name="Jiang C."/>
            <person name="Yin Y."/>
            <person name="Xia T."/>
            <person name="Zhang Z."/>
            <person name="Bennetzen J.L."/>
            <person name="Zhao S."/>
            <person name="Wan X."/>
        </authorList>
    </citation>
    <scope>NUCLEOTIDE SEQUENCE [LARGE SCALE GENOMIC DNA]</scope>
    <source>
        <strain evidence="9">cv. Shuchazao</strain>
        <tissue evidence="8">Leaf</tissue>
    </source>
</reference>
<keyword evidence="2 6" id="KW-0328">Glycosyltransferase</keyword>
<dbReference type="Pfam" id="PF00201">
    <property type="entry name" value="UDPGT"/>
    <property type="match status" value="1"/>
</dbReference>
<dbReference type="InterPro" id="IPR002213">
    <property type="entry name" value="UDP_glucos_trans"/>
</dbReference>
<dbReference type="Gene3D" id="3.40.50.2000">
    <property type="entry name" value="Glycogen Phosphorylase B"/>
    <property type="match status" value="2"/>
</dbReference>
<dbReference type="AlphaFoldDB" id="A0A4S4DDJ6"/>
<evidence type="ECO:0000256" key="2">
    <source>
        <dbReference type="ARBA" id="ARBA00022676"/>
    </source>
</evidence>
<dbReference type="GO" id="GO:0080044">
    <property type="term" value="F:quercetin 7-O-glucosyltransferase activity"/>
    <property type="evidence" value="ECO:0007669"/>
    <property type="project" value="TreeGrafter"/>
</dbReference>
<evidence type="ECO:0000256" key="5">
    <source>
        <dbReference type="ARBA" id="ARBA00051827"/>
    </source>
</evidence>
<dbReference type="PANTHER" id="PTHR11926:SF1392">
    <property type="entry name" value="GLYCOSYLTRANSFERASE"/>
    <property type="match status" value="1"/>
</dbReference>
<keyword evidence="9" id="KW-1185">Reference proteome</keyword>
<dbReference type="SUPFAM" id="SSF53756">
    <property type="entry name" value="UDP-Glycosyltransferase/glycogen phosphorylase"/>
    <property type="match status" value="1"/>
</dbReference>
<sequence>MEQSSASPHVLIFPLPVQGPIKCMLKLAELLCLAPDLHVTFLNTDHNHRRLLLYTDIQSRFATFPQFRFETISDGLPEDHPRSGDGFMDLFDSLETVTKPLFKEMLSSGIGRPVTCIIADGVLNFSFEIAEEVGIPLMYFDTISPCGLWTYFCVRKLIDAGELPFQGDDLDAPIKCVPGMEGFLRRRDLPNFCRVGDLNDPVTKIIMKEVQQVPRARGLILNTFEEVDEPVLSHMRSLCPKLYPIGPLHTHLKMKLATEPTPPGPQQASSSGLWQEDRCCLKWLDAQPPKSVIYVSIGSLAMMTSDQVMEFWHGLVNSGHRFLWVRRPNSIPGGDWEGQIPKEVLEATAERGWLVSWAPQEEVLAHPAIGGFLTHSGWNSTLESMVEGVPMVCWPYFVDQQVNSRFVSEVWKLGIDMKDTCDRAVIEKMIKDVMDLRRDEFVVSADRIAKLARESVSEGGSSSCNLERLIEDIRLMKM</sequence>
<dbReference type="CDD" id="cd03784">
    <property type="entry name" value="GT1_Gtf-like"/>
    <property type="match status" value="1"/>
</dbReference>
<keyword evidence="3 6" id="KW-0808">Transferase</keyword>
<evidence type="ECO:0000256" key="1">
    <source>
        <dbReference type="ARBA" id="ARBA00009995"/>
    </source>
</evidence>
<evidence type="ECO:0000256" key="7">
    <source>
        <dbReference type="RuleBase" id="RU362057"/>
    </source>
</evidence>
<dbReference type="GO" id="GO:0102970">
    <property type="term" value="F:7-deoxyloganetic acid glucosyltransferase activity"/>
    <property type="evidence" value="ECO:0007669"/>
    <property type="project" value="UniProtKB-EC"/>
</dbReference>
<dbReference type="InterPro" id="IPR035595">
    <property type="entry name" value="UDP_glycos_trans_CS"/>
</dbReference>
<organism evidence="8 9">
    <name type="scientific">Camellia sinensis var. sinensis</name>
    <name type="common">China tea</name>
    <dbReference type="NCBI Taxonomy" id="542762"/>
    <lineage>
        <taxon>Eukaryota</taxon>
        <taxon>Viridiplantae</taxon>
        <taxon>Streptophyta</taxon>
        <taxon>Embryophyta</taxon>
        <taxon>Tracheophyta</taxon>
        <taxon>Spermatophyta</taxon>
        <taxon>Magnoliopsida</taxon>
        <taxon>eudicotyledons</taxon>
        <taxon>Gunneridae</taxon>
        <taxon>Pentapetalae</taxon>
        <taxon>asterids</taxon>
        <taxon>Ericales</taxon>
        <taxon>Theaceae</taxon>
        <taxon>Camellia</taxon>
    </lineage>
</organism>
<evidence type="ECO:0000256" key="6">
    <source>
        <dbReference type="RuleBase" id="RU003718"/>
    </source>
</evidence>
<accession>A0A4S4DDJ6</accession>
<dbReference type="PROSITE" id="PS00375">
    <property type="entry name" value="UDPGT"/>
    <property type="match status" value="1"/>
</dbReference>
<evidence type="ECO:0000313" key="8">
    <source>
        <dbReference type="EMBL" id="THG00729.1"/>
    </source>
</evidence>
<protein>
    <recommendedName>
        <fullName evidence="7">Glycosyltransferase</fullName>
        <ecNumber evidence="7">2.4.1.-</ecNumber>
    </recommendedName>
</protein>
<dbReference type="FunFam" id="3.40.50.2000:FF:000065">
    <property type="entry name" value="Glycosyltransferase"/>
    <property type="match status" value="1"/>
</dbReference>
<dbReference type="GO" id="GO:0009813">
    <property type="term" value="P:flavonoid biosynthetic process"/>
    <property type="evidence" value="ECO:0007669"/>
    <property type="project" value="UniProtKB-KW"/>
</dbReference>
<dbReference type="FunFam" id="3.40.50.2000:FF:000040">
    <property type="entry name" value="UDP-glycosyltransferase 76C1"/>
    <property type="match status" value="1"/>
</dbReference>
<name>A0A4S4DDJ6_CAMSN</name>
<comment type="catalytic activity">
    <reaction evidence="5">
        <text>7-deoxyloganetate + UDP-alpha-D-glucose = 7-deoxyloganate + UDP + H(+)</text>
        <dbReference type="Rhea" id="RHEA:39895"/>
        <dbReference type="ChEBI" id="CHEBI:15378"/>
        <dbReference type="ChEBI" id="CHEBI:58223"/>
        <dbReference type="ChEBI" id="CHEBI:58885"/>
        <dbReference type="ChEBI" id="CHEBI:76844"/>
        <dbReference type="ChEBI" id="CHEBI:76846"/>
        <dbReference type="EC" id="2.4.1.323"/>
    </reaction>
</comment>
<dbReference type="EC" id="2.4.1.-" evidence="7"/>
<dbReference type="GO" id="GO:0080043">
    <property type="term" value="F:quercetin 3-O-glucosyltransferase activity"/>
    <property type="evidence" value="ECO:0007669"/>
    <property type="project" value="TreeGrafter"/>
</dbReference>
<comment type="similarity">
    <text evidence="1 6">Belongs to the UDP-glycosyltransferase family.</text>
</comment>
<evidence type="ECO:0000256" key="4">
    <source>
        <dbReference type="ARBA" id="ARBA00023241"/>
    </source>
</evidence>
<dbReference type="EMBL" id="SDRB02011607">
    <property type="protein sequence ID" value="THG00729.1"/>
    <property type="molecule type" value="Genomic_DNA"/>
</dbReference>
<comment type="caution">
    <text evidence="8">The sequence shown here is derived from an EMBL/GenBank/DDBJ whole genome shotgun (WGS) entry which is preliminary data.</text>
</comment>
<evidence type="ECO:0000313" key="9">
    <source>
        <dbReference type="Proteomes" id="UP000306102"/>
    </source>
</evidence>
<dbReference type="Proteomes" id="UP000306102">
    <property type="component" value="Unassembled WGS sequence"/>
</dbReference>
<keyword evidence="4" id="KW-0284">Flavonoid biosynthesis</keyword>
<proteinExistence type="inferred from homology"/>
<evidence type="ECO:0000256" key="3">
    <source>
        <dbReference type="ARBA" id="ARBA00022679"/>
    </source>
</evidence>